<reference evidence="2 3" key="1">
    <citation type="submission" date="2018-07" db="EMBL/GenBank/DDBJ databases">
        <title>A high quality draft genome assembly of the barn swallow (H. rustica rustica).</title>
        <authorList>
            <person name="Formenti G."/>
            <person name="Chiara M."/>
            <person name="Poveda L."/>
            <person name="Francoijs K.-J."/>
            <person name="Bonisoli-Alquati A."/>
            <person name="Canova L."/>
            <person name="Gianfranceschi L."/>
            <person name="Horner D.S."/>
            <person name="Saino N."/>
        </authorList>
    </citation>
    <scope>NUCLEOTIDE SEQUENCE [LARGE SCALE GENOMIC DNA]</scope>
    <source>
        <strain evidence="2">Chelidonia</strain>
        <tissue evidence="2">Blood</tissue>
    </source>
</reference>
<name>A0A3M0K7I4_HIRRU</name>
<feature type="region of interest" description="Disordered" evidence="1">
    <location>
        <begin position="1"/>
        <end position="28"/>
    </location>
</feature>
<evidence type="ECO:0000313" key="2">
    <source>
        <dbReference type="EMBL" id="RMC07020.1"/>
    </source>
</evidence>
<evidence type="ECO:0000256" key="1">
    <source>
        <dbReference type="SAM" id="MobiDB-lite"/>
    </source>
</evidence>
<organism evidence="2 3">
    <name type="scientific">Hirundo rustica rustica</name>
    <dbReference type="NCBI Taxonomy" id="333673"/>
    <lineage>
        <taxon>Eukaryota</taxon>
        <taxon>Metazoa</taxon>
        <taxon>Chordata</taxon>
        <taxon>Craniata</taxon>
        <taxon>Vertebrata</taxon>
        <taxon>Euteleostomi</taxon>
        <taxon>Archelosauria</taxon>
        <taxon>Archosauria</taxon>
        <taxon>Dinosauria</taxon>
        <taxon>Saurischia</taxon>
        <taxon>Theropoda</taxon>
        <taxon>Coelurosauria</taxon>
        <taxon>Aves</taxon>
        <taxon>Neognathae</taxon>
        <taxon>Neoaves</taxon>
        <taxon>Telluraves</taxon>
        <taxon>Australaves</taxon>
        <taxon>Passeriformes</taxon>
        <taxon>Sylvioidea</taxon>
        <taxon>Hirundinidae</taxon>
        <taxon>Hirundo</taxon>
    </lineage>
</organism>
<accession>A0A3M0K7I4</accession>
<evidence type="ECO:0000313" key="3">
    <source>
        <dbReference type="Proteomes" id="UP000269221"/>
    </source>
</evidence>
<comment type="caution">
    <text evidence="2">The sequence shown here is derived from an EMBL/GenBank/DDBJ whole genome shotgun (WGS) entry which is preliminary data.</text>
</comment>
<feature type="compositionally biased region" description="Basic and acidic residues" evidence="1">
    <location>
        <begin position="1"/>
        <end position="26"/>
    </location>
</feature>
<gene>
    <name evidence="2" type="ORF">DUI87_16473</name>
</gene>
<dbReference type="Proteomes" id="UP000269221">
    <property type="component" value="Unassembled WGS sequence"/>
</dbReference>
<dbReference type="AlphaFoldDB" id="A0A3M0K7I4"/>
<sequence length="111" mass="12501">MRAKRQDYKSKFEKPPKRQKAKDRTASNKAYDAVTFYAPSSSQSPPADRRPFSQFNVPLQSIAGDLLPSDWRVSLGHGVFGVPLLTACPMSDVNWWPGKVPPETRLYSIFS</sequence>
<keyword evidence="3" id="KW-1185">Reference proteome</keyword>
<protein>
    <submittedName>
        <fullName evidence="2">Uncharacterized protein</fullName>
    </submittedName>
</protein>
<proteinExistence type="predicted"/>
<dbReference type="EMBL" id="QRBI01000120">
    <property type="protein sequence ID" value="RMC07020.1"/>
    <property type="molecule type" value="Genomic_DNA"/>
</dbReference>